<protein>
    <submittedName>
        <fullName evidence="1">Uncharacterized protein</fullName>
    </submittedName>
</protein>
<accession>A0A559J118</accession>
<comment type="caution">
    <text evidence="1">The sequence shown here is derived from an EMBL/GenBank/DDBJ whole genome shotgun (WGS) entry which is preliminary data.</text>
</comment>
<dbReference type="RefSeq" id="WP_144990207.1">
    <property type="nucleotide sequence ID" value="NZ_VNJK01000001.1"/>
</dbReference>
<dbReference type="Proteomes" id="UP000318102">
    <property type="component" value="Unassembled WGS sequence"/>
</dbReference>
<gene>
    <name evidence="1" type="ORF">FPZ44_11270</name>
</gene>
<dbReference type="OrthoDB" id="9801978at2"/>
<evidence type="ECO:0000313" key="1">
    <source>
        <dbReference type="EMBL" id="TVX93585.1"/>
    </source>
</evidence>
<sequence>MPCVEIKISGIELTEEFHTLVESSLTSALQEEISHVFPIELGFTEGSKEFEVCRQIAHNIMPGWTWITLEEARWAVRGRVDSDAVTARVHVLLLANAVYTPYRQEVAQKVKEVILPILKSSGKPVHLFVDVIEGEVDMTLPKDLFEPYLRDASDKLLTPGGVVQFIMAETMKALENERV</sequence>
<reference evidence="1 2" key="1">
    <citation type="submission" date="2019-07" db="EMBL/GenBank/DDBJ databases">
        <authorList>
            <person name="Kim J."/>
        </authorList>
    </citation>
    <scope>NUCLEOTIDE SEQUENCE [LARGE SCALE GENOMIC DNA]</scope>
    <source>
        <strain evidence="1 2">N4</strain>
    </source>
</reference>
<dbReference type="AlphaFoldDB" id="A0A559J118"/>
<proteinExistence type="predicted"/>
<keyword evidence="2" id="KW-1185">Reference proteome</keyword>
<dbReference type="EMBL" id="VNJK01000001">
    <property type="protein sequence ID" value="TVX93585.1"/>
    <property type="molecule type" value="Genomic_DNA"/>
</dbReference>
<name>A0A559J118_9BACL</name>
<evidence type="ECO:0000313" key="2">
    <source>
        <dbReference type="Proteomes" id="UP000318102"/>
    </source>
</evidence>
<organism evidence="1 2">
    <name type="scientific">Paenibacillus agilis</name>
    <dbReference type="NCBI Taxonomy" id="3020863"/>
    <lineage>
        <taxon>Bacteria</taxon>
        <taxon>Bacillati</taxon>
        <taxon>Bacillota</taxon>
        <taxon>Bacilli</taxon>
        <taxon>Bacillales</taxon>
        <taxon>Paenibacillaceae</taxon>
        <taxon>Paenibacillus</taxon>
    </lineage>
</organism>